<dbReference type="GeneID" id="113472105"/>
<dbReference type="Proteomes" id="UP000079169">
    <property type="component" value="Unplaced"/>
</dbReference>
<feature type="signal peptide" evidence="5">
    <location>
        <begin position="1"/>
        <end position="23"/>
    </location>
</feature>
<gene>
    <name evidence="8" type="primary">LOC113472105</name>
</gene>
<comment type="subcellular location">
    <subcellularLocation>
        <location evidence="1">Secreted</location>
    </subcellularLocation>
</comment>
<name>A0A3Q0JJZ8_DIACI</name>
<dbReference type="InterPro" id="IPR051663">
    <property type="entry name" value="CLec_Tetranectin-domain"/>
</dbReference>
<evidence type="ECO:0000256" key="1">
    <source>
        <dbReference type="ARBA" id="ARBA00004613"/>
    </source>
</evidence>
<organism evidence="7 8">
    <name type="scientific">Diaphorina citri</name>
    <name type="common">Asian citrus psyllid</name>
    <dbReference type="NCBI Taxonomy" id="121845"/>
    <lineage>
        <taxon>Eukaryota</taxon>
        <taxon>Metazoa</taxon>
        <taxon>Ecdysozoa</taxon>
        <taxon>Arthropoda</taxon>
        <taxon>Hexapoda</taxon>
        <taxon>Insecta</taxon>
        <taxon>Pterygota</taxon>
        <taxon>Neoptera</taxon>
        <taxon>Paraneoptera</taxon>
        <taxon>Hemiptera</taxon>
        <taxon>Sternorrhyncha</taxon>
        <taxon>Psylloidea</taxon>
        <taxon>Psyllidae</taxon>
        <taxon>Diaphorininae</taxon>
        <taxon>Diaphorina</taxon>
    </lineage>
</organism>
<evidence type="ECO:0000313" key="8">
    <source>
        <dbReference type="RefSeq" id="XP_026687478.1"/>
    </source>
</evidence>
<proteinExistence type="predicted"/>
<dbReference type="RefSeq" id="XP_026687478.1">
    <property type="nucleotide sequence ID" value="XM_026831677.1"/>
</dbReference>
<dbReference type="SMART" id="SM00034">
    <property type="entry name" value="CLECT"/>
    <property type="match status" value="1"/>
</dbReference>
<dbReference type="GO" id="GO:0008083">
    <property type="term" value="F:growth factor activity"/>
    <property type="evidence" value="ECO:0007669"/>
    <property type="project" value="TreeGrafter"/>
</dbReference>
<keyword evidence="4" id="KW-0430">Lectin</keyword>
<dbReference type="AlphaFoldDB" id="A0A3Q0JJZ8"/>
<evidence type="ECO:0000259" key="6">
    <source>
        <dbReference type="PROSITE" id="PS50041"/>
    </source>
</evidence>
<dbReference type="SUPFAM" id="SSF56436">
    <property type="entry name" value="C-type lectin-like"/>
    <property type="match status" value="1"/>
</dbReference>
<evidence type="ECO:0000256" key="5">
    <source>
        <dbReference type="SAM" id="SignalP"/>
    </source>
</evidence>
<evidence type="ECO:0000313" key="7">
    <source>
        <dbReference type="Proteomes" id="UP000079169"/>
    </source>
</evidence>
<dbReference type="InterPro" id="IPR001304">
    <property type="entry name" value="C-type_lectin-like"/>
</dbReference>
<protein>
    <submittedName>
        <fullName evidence="8">Uncharacterized protein LOC113472105</fullName>
    </submittedName>
</protein>
<dbReference type="Pfam" id="PF00059">
    <property type="entry name" value="Lectin_C"/>
    <property type="match status" value="1"/>
</dbReference>
<dbReference type="PaxDb" id="121845-A0A3Q0JJZ8"/>
<dbReference type="PROSITE" id="PS50041">
    <property type="entry name" value="C_TYPE_LECTIN_2"/>
    <property type="match status" value="1"/>
</dbReference>
<dbReference type="KEGG" id="dci:113472105"/>
<feature type="domain" description="C-type lectin" evidence="6">
    <location>
        <begin position="133"/>
        <end position="250"/>
    </location>
</feature>
<evidence type="ECO:0000256" key="4">
    <source>
        <dbReference type="ARBA" id="ARBA00022734"/>
    </source>
</evidence>
<keyword evidence="3 5" id="KW-0732">Signal</keyword>
<dbReference type="InterPro" id="IPR016186">
    <property type="entry name" value="C-type_lectin-like/link_sf"/>
</dbReference>
<evidence type="ECO:0000256" key="3">
    <source>
        <dbReference type="ARBA" id="ARBA00022729"/>
    </source>
</evidence>
<accession>A0A3Q0JJZ8</accession>
<feature type="chain" id="PRO_5018081338" evidence="5">
    <location>
        <begin position="24"/>
        <end position="343"/>
    </location>
</feature>
<dbReference type="PANTHER" id="PTHR22799:SF1">
    <property type="entry name" value="C-TYPE LECTIN DOMAIN FAMILY 11 MEMBER A"/>
    <property type="match status" value="1"/>
</dbReference>
<dbReference type="InterPro" id="IPR016187">
    <property type="entry name" value="CTDL_fold"/>
</dbReference>
<dbReference type="STRING" id="121845.A0A3Q0JJZ8"/>
<sequence length="343" mass="38315">MKFSPSILHALLPAFVLPLFVSGLKRCGIVDATPDPTYHLIKPCSRSKMTLVGSANTKTLQQCQRYASTKKALALNYNPSGDFTDEPSCLLFDCPEFQEEISLTQDDVYDYYSLYADPMPDSNVSCVPKVGMFKLHTEKMNFTAAQDVCEEEGGYLANVLTEQKTNALSALIASVYSGRGKHMVYVGLHDMDMEGQYVNMKDEPMDCFTWRAWAPNHPRSKYKTEDCVVLTTDKNWKVVNCTQTMPFLCELMPRGPHNLCEEEPAYCELGDGPPVIPISPPELPTLQEPAYCELGDGPPVIPTSPPELPTLGLTTCAREEISLTQDDVYDYYSLYADPMHLKD</sequence>
<keyword evidence="2" id="KW-0964">Secreted</keyword>
<evidence type="ECO:0000256" key="2">
    <source>
        <dbReference type="ARBA" id="ARBA00022525"/>
    </source>
</evidence>
<dbReference type="Gene3D" id="3.10.100.10">
    <property type="entry name" value="Mannose-Binding Protein A, subunit A"/>
    <property type="match status" value="1"/>
</dbReference>
<dbReference type="GO" id="GO:0005615">
    <property type="term" value="C:extracellular space"/>
    <property type="evidence" value="ECO:0007669"/>
    <property type="project" value="TreeGrafter"/>
</dbReference>
<dbReference type="PANTHER" id="PTHR22799">
    <property type="entry name" value="TETRANECTIN-RELATED"/>
    <property type="match status" value="1"/>
</dbReference>
<reference evidence="8" key="1">
    <citation type="submission" date="2025-08" db="UniProtKB">
        <authorList>
            <consortium name="RefSeq"/>
        </authorList>
    </citation>
    <scope>IDENTIFICATION</scope>
</reference>
<dbReference type="GO" id="GO:0030246">
    <property type="term" value="F:carbohydrate binding"/>
    <property type="evidence" value="ECO:0007669"/>
    <property type="project" value="UniProtKB-KW"/>
</dbReference>
<keyword evidence="7" id="KW-1185">Reference proteome</keyword>